<accession>A0ABP7AV73</accession>
<comment type="caution">
    <text evidence="1">The sequence shown here is derived from an EMBL/GenBank/DDBJ whole genome shotgun (WGS) entry which is preliminary data.</text>
</comment>
<sequence>MDMGLDSGPEELDLAVTTTHGEASRVRARVKEPDSVEFWYAEILHGVVPRPWLHAWANSRPPRAATRFDGVVFSSGSVGQVLLSIPPEVVDHVLTDDEVKLLLRGLS</sequence>
<name>A0ABP7AV73_9ACTN</name>
<organism evidence="1 2">
    <name type="scientific">Kineosporia mesophila</name>
    <dbReference type="NCBI Taxonomy" id="566012"/>
    <lineage>
        <taxon>Bacteria</taxon>
        <taxon>Bacillati</taxon>
        <taxon>Actinomycetota</taxon>
        <taxon>Actinomycetes</taxon>
        <taxon>Kineosporiales</taxon>
        <taxon>Kineosporiaceae</taxon>
        <taxon>Kineosporia</taxon>
    </lineage>
</organism>
<reference evidence="2" key="1">
    <citation type="journal article" date="2019" name="Int. J. Syst. Evol. Microbiol.">
        <title>The Global Catalogue of Microorganisms (GCM) 10K type strain sequencing project: providing services to taxonomists for standard genome sequencing and annotation.</title>
        <authorList>
            <consortium name="The Broad Institute Genomics Platform"/>
            <consortium name="The Broad Institute Genome Sequencing Center for Infectious Disease"/>
            <person name="Wu L."/>
            <person name="Ma J."/>
        </authorList>
    </citation>
    <scope>NUCLEOTIDE SEQUENCE [LARGE SCALE GENOMIC DNA]</scope>
    <source>
        <strain evidence="2">JCM 16902</strain>
    </source>
</reference>
<dbReference type="RefSeq" id="WP_231489358.1">
    <property type="nucleotide sequence ID" value="NZ_BAAAZO010000014.1"/>
</dbReference>
<evidence type="ECO:0000313" key="1">
    <source>
        <dbReference type="EMBL" id="GAA3640723.1"/>
    </source>
</evidence>
<dbReference type="EMBL" id="BAAAZO010000014">
    <property type="protein sequence ID" value="GAA3640723.1"/>
    <property type="molecule type" value="Genomic_DNA"/>
</dbReference>
<keyword evidence="2" id="KW-1185">Reference proteome</keyword>
<protein>
    <submittedName>
        <fullName evidence="1">Uncharacterized protein</fullName>
    </submittedName>
</protein>
<gene>
    <name evidence="1" type="ORF">GCM10022223_69930</name>
</gene>
<evidence type="ECO:0000313" key="2">
    <source>
        <dbReference type="Proteomes" id="UP001501074"/>
    </source>
</evidence>
<proteinExistence type="predicted"/>
<dbReference type="Proteomes" id="UP001501074">
    <property type="component" value="Unassembled WGS sequence"/>
</dbReference>